<dbReference type="Proteomes" id="UP000816034">
    <property type="component" value="Unassembled WGS sequence"/>
</dbReference>
<evidence type="ECO:0000313" key="3">
    <source>
        <dbReference type="Proteomes" id="UP000816034"/>
    </source>
</evidence>
<sequence length="305" mass="36607">MIHTSFAQQAPLTQQPQKVQQFVRNVNSTLSATTPKKQSKVRFLRQILKNLKELGLLKNTSEQAPYNAQDAKVTLRKLSVIVDHLLQLKKDGKTDDLKTHIEELKKSQNFHEVVRLVRRILRRFLRRKVRKLAQKIRMMAKQVHQQQQPSAAATTVATPVNKNVKPKRVNRRFPIEKFLKRLENLVRSVKVASVWKKRFPRRVPKRNQKRRLPRRKRAVRRPAAVEHFDFLARLVERLERMEKRRSQRRVPRRAPRRVSRNRRQRRVSRRAPRRQEKPLFFVHKQLLKNVLTTFMRKHSRKPRRA</sequence>
<evidence type="ECO:0000256" key="1">
    <source>
        <dbReference type="SAM" id="MobiDB-lite"/>
    </source>
</evidence>
<dbReference type="RefSeq" id="XP_044545069.1">
    <property type="nucleotide sequence ID" value="XM_044699018.1"/>
</dbReference>
<reference evidence="2 3" key="1">
    <citation type="journal article" date="2018" name="BMC Genomics">
        <title>The genome of Naegleria lovaniensis, the basis for a comparative approach to unravel pathogenicity factors of the human pathogenic amoeba N. fowleri.</title>
        <authorList>
            <person name="Liechti N."/>
            <person name="Schurch N."/>
            <person name="Bruggmann R."/>
            <person name="Wittwer M."/>
        </authorList>
    </citation>
    <scope>NUCLEOTIDE SEQUENCE [LARGE SCALE GENOMIC DNA]</scope>
    <source>
        <strain evidence="2 3">ATCC 30569</strain>
    </source>
</reference>
<dbReference type="GeneID" id="68101346"/>
<accession>A0AA88GI67</accession>
<gene>
    <name evidence="2" type="ORF">C9374_008892</name>
</gene>
<feature type="region of interest" description="Disordered" evidence="1">
    <location>
        <begin position="242"/>
        <end position="275"/>
    </location>
</feature>
<name>A0AA88GI67_NAELO</name>
<comment type="caution">
    <text evidence="2">The sequence shown here is derived from an EMBL/GenBank/DDBJ whole genome shotgun (WGS) entry which is preliminary data.</text>
</comment>
<feature type="compositionally biased region" description="Basic residues" evidence="1">
    <location>
        <begin position="245"/>
        <end position="272"/>
    </location>
</feature>
<dbReference type="EMBL" id="PYSW02000036">
    <property type="protein sequence ID" value="KAG2377807.1"/>
    <property type="molecule type" value="Genomic_DNA"/>
</dbReference>
<proteinExistence type="predicted"/>
<keyword evidence="3" id="KW-1185">Reference proteome</keyword>
<protein>
    <submittedName>
        <fullName evidence="2">Uncharacterized protein</fullName>
    </submittedName>
</protein>
<feature type="region of interest" description="Disordered" evidence="1">
    <location>
        <begin position="200"/>
        <end position="219"/>
    </location>
</feature>
<evidence type="ECO:0000313" key="2">
    <source>
        <dbReference type="EMBL" id="KAG2377807.1"/>
    </source>
</evidence>
<dbReference type="AlphaFoldDB" id="A0AA88GI67"/>
<organism evidence="2 3">
    <name type="scientific">Naegleria lovaniensis</name>
    <name type="common">Amoeba</name>
    <dbReference type="NCBI Taxonomy" id="51637"/>
    <lineage>
        <taxon>Eukaryota</taxon>
        <taxon>Discoba</taxon>
        <taxon>Heterolobosea</taxon>
        <taxon>Tetramitia</taxon>
        <taxon>Eutetramitia</taxon>
        <taxon>Vahlkampfiidae</taxon>
        <taxon>Naegleria</taxon>
    </lineage>
</organism>